<sequence>MGLIKTGIQLAGAYGLLRAGSKAANEYQEKKQSNQSQNHQCNCRYHGQSQPQYQPPQNQQPQYQQPHYQQPHYQQPHYQQPHYRESQYQQPQYGYDPRTHPNASSQYTPPVNSEHGPVQQNNRRYYASNGR</sequence>
<evidence type="ECO:0000313" key="3">
    <source>
        <dbReference type="Proteomes" id="UP000188318"/>
    </source>
</evidence>
<evidence type="ECO:0000256" key="1">
    <source>
        <dbReference type="SAM" id="MobiDB-lite"/>
    </source>
</evidence>
<reference evidence="3" key="1">
    <citation type="journal article" date="2017" name="Genome Biol.">
        <title>Comparative genomics reveals high biological diversity and specific adaptations in the industrially and medically important fungal genus Aspergillus.</title>
        <authorList>
            <person name="de Vries R.P."/>
            <person name="Riley R."/>
            <person name="Wiebenga A."/>
            <person name="Aguilar-Osorio G."/>
            <person name="Amillis S."/>
            <person name="Uchima C.A."/>
            <person name="Anderluh G."/>
            <person name="Asadollahi M."/>
            <person name="Askin M."/>
            <person name="Barry K."/>
            <person name="Battaglia E."/>
            <person name="Bayram O."/>
            <person name="Benocci T."/>
            <person name="Braus-Stromeyer S.A."/>
            <person name="Caldana C."/>
            <person name="Canovas D."/>
            <person name="Cerqueira G.C."/>
            <person name="Chen F."/>
            <person name="Chen W."/>
            <person name="Choi C."/>
            <person name="Clum A."/>
            <person name="Dos Santos R.A."/>
            <person name="Damasio A.R."/>
            <person name="Diallinas G."/>
            <person name="Emri T."/>
            <person name="Fekete E."/>
            <person name="Flipphi M."/>
            <person name="Freyberg S."/>
            <person name="Gallo A."/>
            <person name="Gournas C."/>
            <person name="Habgood R."/>
            <person name="Hainaut M."/>
            <person name="Harispe M.L."/>
            <person name="Henrissat B."/>
            <person name="Hilden K.S."/>
            <person name="Hope R."/>
            <person name="Hossain A."/>
            <person name="Karabika E."/>
            <person name="Karaffa L."/>
            <person name="Karanyi Z."/>
            <person name="Krasevec N."/>
            <person name="Kuo A."/>
            <person name="Kusch H."/>
            <person name="LaButti K."/>
            <person name="Lagendijk E.L."/>
            <person name="Lapidus A."/>
            <person name="Levasseur A."/>
            <person name="Lindquist E."/>
            <person name="Lipzen A."/>
            <person name="Logrieco A.F."/>
            <person name="MacCabe A."/>
            <person name="Maekelae M.R."/>
            <person name="Malavazi I."/>
            <person name="Melin P."/>
            <person name="Meyer V."/>
            <person name="Mielnichuk N."/>
            <person name="Miskei M."/>
            <person name="Molnar A.P."/>
            <person name="Mule G."/>
            <person name="Ngan C.Y."/>
            <person name="Orejas M."/>
            <person name="Orosz E."/>
            <person name="Ouedraogo J.P."/>
            <person name="Overkamp K.M."/>
            <person name="Park H.-S."/>
            <person name="Perrone G."/>
            <person name="Piumi F."/>
            <person name="Punt P.J."/>
            <person name="Ram A.F."/>
            <person name="Ramon A."/>
            <person name="Rauscher S."/>
            <person name="Record E."/>
            <person name="Riano-Pachon D.M."/>
            <person name="Robert V."/>
            <person name="Roehrig J."/>
            <person name="Ruller R."/>
            <person name="Salamov A."/>
            <person name="Salih N.S."/>
            <person name="Samson R.A."/>
            <person name="Sandor E."/>
            <person name="Sanguinetti M."/>
            <person name="Schuetze T."/>
            <person name="Sepcic K."/>
            <person name="Shelest E."/>
            <person name="Sherlock G."/>
            <person name="Sophianopoulou V."/>
            <person name="Squina F.M."/>
            <person name="Sun H."/>
            <person name="Susca A."/>
            <person name="Todd R.B."/>
            <person name="Tsang A."/>
            <person name="Unkles S.E."/>
            <person name="van de Wiele N."/>
            <person name="van Rossen-Uffink D."/>
            <person name="Oliveira J.V."/>
            <person name="Vesth T.C."/>
            <person name="Visser J."/>
            <person name="Yu J.-H."/>
            <person name="Zhou M."/>
            <person name="Andersen M.R."/>
            <person name="Archer D.B."/>
            <person name="Baker S.E."/>
            <person name="Benoit I."/>
            <person name="Brakhage A.A."/>
            <person name="Braus G.H."/>
            <person name="Fischer R."/>
            <person name="Frisvad J.C."/>
            <person name="Goldman G.H."/>
            <person name="Houbraken J."/>
            <person name="Oakley B."/>
            <person name="Pocsi I."/>
            <person name="Scazzocchio C."/>
            <person name="Seiboth B."/>
            <person name="vanKuyk P.A."/>
            <person name="Wortman J."/>
            <person name="Dyer P.S."/>
            <person name="Grigoriev I.V."/>
        </authorList>
    </citation>
    <scope>NUCLEOTIDE SEQUENCE [LARGE SCALE GENOMIC DNA]</scope>
    <source>
        <strain evidence="3">ITEM 5010</strain>
    </source>
</reference>
<dbReference type="EMBL" id="KV907498">
    <property type="protein sequence ID" value="OOF96798.1"/>
    <property type="molecule type" value="Genomic_DNA"/>
</dbReference>
<dbReference type="Proteomes" id="UP000188318">
    <property type="component" value="Unassembled WGS sequence"/>
</dbReference>
<protein>
    <submittedName>
        <fullName evidence="2">Uncharacterized protein</fullName>
    </submittedName>
</protein>
<feature type="compositionally biased region" description="Polar residues" evidence="1">
    <location>
        <begin position="101"/>
        <end position="111"/>
    </location>
</feature>
<gene>
    <name evidence="2" type="ORF">ASPCADRAFT_129867</name>
</gene>
<keyword evidence="3" id="KW-1185">Reference proteome</keyword>
<evidence type="ECO:0000313" key="2">
    <source>
        <dbReference type="EMBL" id="OOF96798.1"/>
    </source>
</evidence>
<feature type="compositionally biased region" description="Low complexity" evidence="1">
    <location>
        <begin position="50"/>
        <end position="81"/>
    </location>
</feature>
<dbReference type="AlphaFoldDB" id="A0A1R3RQQ2"/>
<accession>A0A1R3RQQ2</accession>
<name>A0A1R3RQQ2_ASPC5</name>
<organism evidence="2 3">
    <name type="scientific">Aspergillus carbonarius (strain ITEM 5010)</name>
    <dbReference type="NCBI Taxonomy" id="602072"/>
    <lineage>
        <taxon>Eukaryota</taxon>
        <taxon>Fungi</taxon>
        <taxon>Dikarya</taxon>
        <taxon>Ascomycota</taxon>
        <taxon>Pezizomycotina</taxon>
        <taxon>Eurotiomycetes</taxon>
        <taxon>Eurotiomycetidae</taxon>
        <taxon>Eurotiales</taxon>
        <taxon>Aspergillaceae</taxon>
        <taxon>Aspergillus</taxon>
        <taxon>Aspergillus subgen. Circumdati</taxon>
    </lineage>
</organism>
<feature type="region of interest" description="Disordered" evidence="1">
    <location>
        <begin position="22"/>
        <end position="131"/>
    </location>
</feature>
<dbReference type="VEuPathDB" id="FungiDB:ASPCADRAFT_129867"/>
<proteinExistence type="predicted"/>